<evidence type="ECO:0000313" key="14">
    <source>
        <dbReference type="EMBL" id="MDI1485626.1"/>
    </source>
</evidence>
<dbReference type="InterPro" id="IPR050121">
    <property type="entry name" value="Cytochrome_P450_monoxygenase"/>
</dbReference>
<keyword evidence="10 13" id="KW-0503">Monooxygenase</keyword>
<evidence type="ECO:0000256" key="5">
    <source>
        <dbReference type="ARBA" id="ARBA00022692"/>
    </source>
</evidence>
<evidence type="ECO:0000256" key="7">
    <source>
        <dbReference type="ARBA" id="ARBA00022989"/>
    </source>
</evidence>
<evidence type="ECO:0000256" key="13">
    <source>
        <dbReference type="RuleBase" id="RU000461"/>
    </source>
</evidence>
<proteinExistence type="inferred from homology"/>
<gene>
    <name evidence="14" type="ORF">OHK93_003815</name>
</gene>
<dbReference type="GO" id="GO:0005506">
    <property type="term" value="F:iron ion binding"/>
    <property type="evidence" value="ECO:0007669"/>
    <property type="project" value="InterPro"/>
</dbReference>
<accession>A0AA43TNM4</accession>
<keyword evidence="8 13" id="KW-0560">Oxidoreductase</keyword>
<dbReference type="PROSITE" id="PS00086">
    <property type="entry name" value="CYTOCHROME_P450"/>
    <property type="match status" value="1"/>
</dbReference>
<dbReference type="CDD" id="cd11062">
    <property type="entry name" value="CYP58-like"/>
    <property type="match status" value="1"/>
</dbReference>
<evidence type="ECO:0000256" key="10">
    <source>
        <dbReference type="ARBA" id="ARBA00023033"/>
    </source>
</evidence>
<dbReference type="PANTHER" id="PTHR24305:SF157">
    <property type="entry name" value="N-ACETYLTRYPTOPHAN 6-HYDROXYLASE IVOC-RELATED"/>
    <property type="match status" value="1"/>
</dbReference>
<comment type="similarity">
    <text evidence="3 13">Belongs to the cytochrome P450 family.</text>
</comment>
<dbReference type="Pfam" id="PF00067">
    <property type="entry name" value="p450"/>
    <property type="match status" value="1"/>
</dbReference>
<keyword evidence="6 12" id="KW-0479">Metal-binding</keyword>
<dbReference type="AlphaFoldDB" id="A0AA43TNM4"/>
<dbReference type="GO" id="GO:0004497">
    <property type="term" value="F:monooxygenase activity"/>
    <property type="evidence" value="ECO:0007669"/>
    <property type="project" value="UniProtKB-KW"/>
</dbReference>
<dbReference type="Proteomes" id="UP001161017">
    <property type="component" value="Unassembled WGS sequence"/>
</dbReference>
<evidence type="ECO:0000256" key="11">
    <source>
        <dbReference type="ARBA" id="ARBA00023136"/>
    </source>
</evidence>
<name>A0AA43TNM4_9LECA</name>
<evidence type="ECO:0000256" key="12">
    <source>
        <dbReference type="PIRSR" id="PIRSR602401-1"/>
    </source>
</evidence>
<comment type="caution">
    <text evidence="14">The sequence shown here is derived from an EMBL/GenBank/DDBJ whole genome shotgun (WGS) entry which is preliminary data.</text>
</comment>
<keyword evidence="5" id="KW-0812">Transmembrane</keyword>
<evidence type="ECO:0000256" key="1">
    <source>
        <dbReference type="ARBA" id="ARBA00001971"/>
    </source>
</evidence>
<evidence type="ECO:0000256" key="4">
    <source>
        <dbReference type="ARBA" id="ARBA00022617"/>
    </source>
</evidence>
<dbReference type="InterPro" id="IPR017972">
    <property type="entry name" value="Cyt_P450_CS"/>
</dbReference>
<keyword evidence="4 12" id="KW-0349">Heme</keyword>
<dbReference type="GO" id="GO:0020037">
    <property type="term" value="F:heme binding"/>
    <property type="evidence" value="ECO:0007669"/>
    <property type="project" value="InterPro"/>
</dbReference>
<evidence type="ECO:0000256" key="3">
    <source>
        <dbReference type="ARBA" id="ARBA00010617"/>
    </source>
</evidence>
<comment type="cofactor">
    <cofactor evidence="1 12">
        <name>heme</name>
        <dbReference type="ChEBI" id="CHEBI:30413"/>
    </cofactor>
</comment>
<dbReference type="GO" id="GO:0016705">
    <property type="term" value="F:oxidoreductase activity, acting on paired donors, with incorporation or reduction of molecular oxygen"/>
    <property type="evidence" value="ECO:0007669"/>
    <property type="project" value="InterPro"/>
</dbReference>
<dbReference type="SUPFAM" id="SSF48264">
    <property type="entry name" value="Cytochrome P450"/>
    <property type="match status" value="1"/>
</dbReference>
<dbReference type="EMBL" id="JAPUFD010000002">
    <property type="protein sequence ID" value="MDI1485626.1"/>
    <property type="molecule type" value="Genomic_DNA"/>
</dbReference>
<dbReference type="InterPro" id="IPR002401">
    <property type="entry name" value="Cyt_P450_E_grp-I"/>
</dbReference>
<evidence type="ECO:0000256" key="9">
    <source>
        <dbReference type="ARBA" id="ARBA00023004"/>
    </source>
</evidence>
<dbReference type="InterPro" id="IPR036396">
    <property type="entry name" value="Cyt_P450_sf"/>
</dbReference>
<evidence type="ECO:0000313" key="15">
    <source>
        <dbReference type="Proteomes" id="UP001161017"/>
    </source>
</evidence>
<sequence>MEYIWLILYALTLLICYTLYGAIKRLYLSPVAHIPGPKLAILSFWYEFYYDVILKGRYTWKIAKLHQQYGPVIRINPFEVHIDDPDFYDEVYVLGSKRKTEKWAWSVPMFGAPNGILATVDHDLHRRRRQPYQNFFSKQSIRKYSNVIQSTADRLCSRLGEHQTLGKKINLMHAWSAFTGDVVTAYSFPRSYGLLDQPEFAPEFFKLWASILSNSHILKQFPWMFPTMQALPERFAEKFLPDLAATYKWQKEWRREIGEIKAGIPSNEKGAGELPAHQEKGNGNIFETVLRSDLPPHERSVERLMEDAQNIVGAGSTTTSSALALATYYIITDPPILDKLMTELKTAMPDPHHEPILPLLELEKLPYLSAVILEVMRISYGASHRLQRVSPEESFRYHNVVLPAGTPVSMSSVLIHDNEGIFPEPREFKPERWLPLETTGAALQKHLVPFSRGSRQCLGMYLAWAELYIGLASVFGRFGGKMRIVDTVRERDVELYHDFFLPAPKVESEGIMMVIDWD</sequence>
<dbReference type="PRINTS" id="PR00385">
    <property type="entry name" value="P450"/>
</dbReference>
<reference evidence="14" key="1">
    <citation type="journal article" date="2023" name="Genome Biol. Evol.">
        <title>First Whole Genome Sequence and Flow Cytometry Genome Size Data for the Lichen-Forming Fungus Ramalina farinacea (Ascomycota).</title>
        <authorList>
            <person name="Llewellyn T."/>
            <person name="Mian S."/>
            <person name="Hill R."/>
            <person name="Leitch I.J."/>
            <person name="Gaya E."/>
        </authorList>
    </citation>
    <scope>NUCLEOTIDE SEQUENCE</scope>
    <source>
        <strain evidence="14">LIQ254RAFAR</strain>
    </source>
</reference>
<evidence type="ECO:0000256" key="6">
    <source>
        <dbReference type="ARBA" id="ARBA00022723"/>
    </source>
</evidence>
<keyword evidence="7" id="KW-1133">Transmembrane helix</keyword>
<dbReference type="PANTHER" id="PTHR24305">
    <property type="entry name" value="CYTOCHROME P450"/>
    <property type="match status" value="1"/>
</dbReference>
<keyword evidence="11" id="KW-0472">Membrane</keyword>
<keyword evidence="9 12" id="KW-0408">Iron</keyword>
<dbReference type="GO" id="GO:0016020">
    <property type="term" value="C:membrane"/>
    <property type="evidence" value="ECO:0007669"/>
    <property type="project" value="UniProtKB-SubCell"/>
</dbReference>
<keyword evidence="15" id="KW-1185">Reference proteome</keyword>
<dbReference type="PRINTS" id="PR00463">
    <property type="entry name" value="EP450I"/>
</dbReference>
<evidence type="ECO:0000256" key="2">
    <source>
        <dbReference type="ARBA" id="ARBA00004167"/>
    </source>
</evidence>
<evidence type="ECO:0008006" key="16">
    <source>
        <dbReference type="Google" id="ProtNLM"/>
    </source>
</evidence>
<feature type="binding site" description="axial binding residue" evidence="12">
    <location>
        <position position="457"/>
    </location>
    <ligand>
        <name>heme</name>
        <dbReference type="ChEBI" id="CHEBI:30413"/>
    </ligand>
    <ligandPart>
        <name>Fe</name>
        <dbReference type="ChEBI" id="CHEBI:18248"/>
    </ligandPart>
</feature>
<comment type="subcellular location">
    <subcellularLocation>
        <location evidence="2">Membrane</location>
        <topology evidence="2">Single-pass membrane protein</topology>
    </subcellularLocation>
</comment>
<dbReference type="InterPro" id="IPR001128">
    <property type="entry name" value="Cyt_P450"/>
</dbReference>
<dbReference type="Gene3D" id="1.10.630.10">
    <property type="entry name" value="Cytochrome P450"/>
    <property type="match status" value="1"/>
</dbReference>
<organism evidence="14 15">
    <name type="scientific">Ramalina farinacea</name>
    <dbReference type="NCBI Taxonomy" id="258253"/>
    <lineage>
        <taxon>Eukaryota</taxon>
        <taxon>Fungi</taxon>
        <taxon>Dikarya</taxon>
        <taxon>Ascomycota</taxon>
        <taxon>Pezizomycotina</taxon>
        <taxon>Lecanoromycetes</taxon>
        <taxon>OSLEUM clade</taxon>
        <taxon>Lecanoromycetidae</taxon>
        <taxon>Lecanorales</taxon>
        <taxon>Lecanorineae</taxon>
        <taxon>Ramalinaceae</taxon>
        <taxon>Ramalina</taxon>
    </lineage>
</organism>
<protein>
    <recommendedName>
        <fullName evidence="16">Cytochrome P450</fullName>
    </recommendedName>
</protein>
<dbReference type="FunFam" id="1.10.630.10:FF:000069">
    <property type="entry name" value="Cytochrome P450, putative (Eurofung)"/>
    <property type="match status" value="1"/>
</dbReference>
<evidence type="ECO:0000256" key="8">
    <source>
        <dbReference type="ARBA" id="ARBA00023002"/>
    </source>
</evidence>